<feature type="transmembrane region" description="Helical" evidence="11">
    <location>
        <begin position="192"/>
        <end position="216"/>
    </location>
</feature>
<evidence type="ECO:0000256" key="3">
    <source>
        <dbReference type="ARBA" id="ARBA00022448"/>
    </source>
</evidence>
<dbReference type="FunFam" id="1.20.81.30:FF:000001">
    <property type="entry name" value="Type II secretion system protein F"/>
    <property type="match status" value="2"/>
</dbReference>
<organism evidence="13 14">
    <name type="scientific">Marinimicrobium koreense</name>
    <dbReference type="NCBI Taxonomy" id="306545"/>
    <lineage>
        <taxon>Bacteria</taxon>
        <taxon>Pseudomonadati</taxon>
        <taxon>Pseudomonadota</taxon>
        <taxon>Gammaproteobacteria</taxon>
        <taxon>Cellvibrionales</taxon>
        <taxon>Cellvibrionaceae</taxon>
        <taxon>Marinimicrobium</taxon>
    </lineage>
</organism>
<evidence type="ECO:0000256" key="1">
    <source>
        <dbReference type="ARBA" id="ARBA00004429"/>
    </source>
</evidence>
<evidence type="ECO:0000256" key="6">
    <source>
        <dbReference type="ARBA" id="ARBA00022692"/>
    </source>
</evidence>
<comment type="caution">
    <text evidence="13">The sequence shown here is derived from an EMBL/GenBank/DDBJ whole genome shotgun (WGS) entry which is preliminary data.</text>
</comment>
<feature type="domain" description="Type II secretion system protein GspF" evidence="12">
    <location>
        <begin position="294"/>
        <end position="416"/>
    </location>
</feature>
<sequence>MATTAQAQKAAPTATRKKPVAKGSTSATYTYKGLDKKGNKIEGELEGVSPALVKAQLLKQGIRANQVRKKPKPLFGGGGKKIKPSDIAVFSRQMATMMKAGVPLVQSFEIVADGLDNPSLRKLVMQIREDVAAGGGFAAALRKHPKYFDDLFCNLVEAGEQSGALETMLDRIATYKEKTEALKAKIKKAMTYPIAVVVVAMIVTAVLLIKVVPAFAETFTSFGAELPAFTLFVMGLSDLMIAYWLYVLLGIIGVFALFKEGKKRSKGFAYAVDKYVLKIPIVGQILYLSVMARFARTLSTTFAAGVPLIDALTSVAGAAGNRIYSDAIYKIREEVSTGIQLNTAIRAQKLFPSLLIQMAAIGEESGALDEMLEKVAVYYENEVDNMVDSLTSLLEPIIMSVLGVLVGGLLIAMYLPIFQMGSVI</sequence>
<dbReference type="InterPro" id="IPR001992">
    <property type="entry name" value="T2SS_GspF/T4SS_PilC_CS"/>
</dbReference>
<keyword evidence="14" id="KW-1185">Reference proteome</keyword>
<evidence type="ECO:0000256" key="10">
    <source>
        <dbReference type="SAM" id="MobiDB-lite"/>
    </source>
</evidence>
<dbReference type="PANTHER" id="PTHR30012:SF7">
    <property type="entry name" value="PROTEIN TRANSPORT PROTEIN HOFC HOMOLOG"/>
    <property type="match status" value="1"/>
</dbReference>
<evidence type="ECO:0000313" key="14">
    <source>
        <dbReference type="Proteomes" id="UP000273643"/>
    </source>
</evidence>
<keyword evidence="5" id="KW-0997">Cell inner membrane</keyword>
<feature type="transmembrane region" description="Helical" evidence="11">
    <location>
        <begin position="397"/>
        <end position="418"/>
    </location>
</feature>
<keyword evidence="8 11" id="KW-0472">Membrane</keyword>
<keyword evidence="4" id="KW-1003">Cell membrane</keyword>
<gene>
    <name evidence="13" type="ORF">EDC38_1486</name>
</gene>
<dbReference type="InterPro" id="IPR042094">
    <property type="entry name" value="T2SS_GspF_sf"/>
</dbReference>
<evidence type="ECO:0000256" key="7">
    <source>
        <dbReference type="ARBA" id="ARBA00022989"/>
    </source>
</evidence>
<name>A0A3N1NZU9_9GAMM</name>
<dbReference type="RefSeq" id="WP_123637955.1">
    <property type="nucleotide sequence ID" value="NZ_RJUK01000001.1"/>
</dbReference>
<evidence type="ECO:0000256" key="9">
    <source>
        <dbReference type="RuleBase" id="RU003923"/>
    </source>
</evidence>
<dbReference type="PANTHER" id="PTHR30012">
    <property type="entry name" value="GENERAL SECRETION PATHWAY PROTEIN"/>
    <property type="match status" value="1"/>
</dbReference>
<dbReference type="Pfam" id="PF00482">
    <property type="entry name" value="T2SSF"/>
    <property type="match status" value="2"/>
</dbReference>
<proteinExistence type="inferred from homology"/>
<keyword evidence="3 9" id="KW-0813">Transport</keyword>
<dbReference type="GO" id="GO:0005886">
    <property type="term" value="C:plasma membrane"/>
    <property type="evidence" value="ECO:0007669"/>
    <property type="project" value="UniProtKB-SubCell"/>
</dbReference>
<keyword evidence="7 11" id="KW-1133">Transmembrane helix</keyword>
<dbReference type="InterPro" id="IPR018076">
    <property type="entry name" value="T2SS_GspF_dom"/>
</dbReference>
<accession>A0A3N1NZU9</accession>
<reference evidence="13 14" key="1">
    <citation type="submission" date="2018-11" db="EMBL/GenBank/DDBJ databases">
        <title>Genomic Encyclopedia of Type Strains, Phase IV (KMG-IV): sequencing the most valuable type-strain genomes for metagenomic binning, comparative biology and taxonomic classification.</title>
        <authorList>
            <person name="Goeker M."/>
        </authorList>
    </citation>
    <scope>NUCLEOTIDE SEQUENCE [LARGE SCALE GENOMIC DNA]</scope>
    <source>
        <strain evidence="13 14">DSM 16974</strain>
    </source>
</reference>
<evidence type="ECO:0000259" key="12">
    <source>
        <dbReference type="Pfam" id="PF00482"/>
    </source>
</evidence>
<dbReference type="OrthoDB" id="9805682at2"/>
<dbReference type="InterPro" id="IPR003004">
    <property type="entry name" value="GspF/PilC"/>
</dbReference>
<evidence type="ECO:0000256" key="4">
    <source>
        <dbReference type="ARBA" id="ARBA00022475"/>
    </source>
</evidence>
<evidence type="ECO:0000313" key="13">
    <source>
        <dbReference type="EMBL" id="ROQ20868.1"/>
    </source>
</evidence>
<evidence type="ECO:0000256" key="8">
    <source>
        <dbReference type="ARBA" id="ARBA00023136"/>
    </source>
</evidence>
<dbReference type="PROSITE" id="PS00874">
    <property type="entry name" value="T2SP_F"/>
    <property type="match status" value="1"/>
</dbReference>
<feature type="compositionally biased region" description="Low complexity" evidence="10">
    <location>
        <begin position="1"/>
        <end position="14"/>
    </location>
</feature>
<feature type="domain" description="Type II secretion system protein GspF" evidence="12">
    <location>
        <begin position="90"/>
        <end position="213"/>
    </location>
</feature>
<evidence type="ECO:0000256" key="11">
    <source>
        <dbReference type="SAM" id="Phobius"/>
    </source>
</evidence>
<evidence type="ECO:0000256" key="2">
    <source>
        <dbReference type="ARBA" id="ARBA00005745"/>
    </source>
</evidence>
<dbReference type="EMBL" id="RJUK01000001">
    <property type="protein sequence ID" value="ROQ20868.1"/>
    <property type="molecule type" value="Genomic_DNA"/>
</dbReference>
<dbReference type="GO" id="GO:0015628">
    <property type="term" value="P:protein secretion by the type II secretion system"/>
    <property type="evidence" value="ECO:0007669"/>
    <property type="project" value="TreeGrafter"/>
</dbReference>
<evidence type="ECO:0000256" key="5">
    <source>
        <dbReference type="ARBA" id="ARBA00022519"/>
    </source>
</evidence>
<feature type="region of interest" description="Disordered" evidence="10">
    <location>
        <begin position="1"/>
        <end position="22"/>
    </location>
</feature>
<dbReference type="AlphaFoldDB" id="A0A3N1NZU9"/>
<feature type="transmembrane region" description="Helical" evidence="11">
    <location>
        <begin position="228"/>
        <end position="255"/>
    </location>
</feature>
<comment type="similarity">
    <text evidence="2 9">Belongs to the GSP F family.</text>
</comment>
<dbReference type="Gene3D" id="1.20.81.30">
    <property type="entry name" value="Type II secretion system (T2SS), domain F"/>
    <property type="match status" value="2"/>
</dbReference>
<comment type="subcellular location">
    <subcellularLocation>
        <location evidence="1 9">Cell inner membrane</location>
        <topology evidence="1 9">Multi-pass membrane protein</topology>
    </subcellularLocation>
</comment>
<dbReference type="Proteomes" id="UP000273643">
    <property type="component" value="Unassembled WGS sequence"/>
</dbReference>
<protein>
    <submittedName>
        <fullName evidence="13">Type IV pilus assembly protein PilC</fullName>
    </submittedName>
</protein>
<keyword evidence="6 9" id="KW-0812">Transmembrane</keyword>
<dbReference type="PRINTS" id="PR00812">
    <property type="entry name" value="BCTERIALGSPF"/>
</dbReference>